<evidence type="ECO:0000256" key="12">
    <source>
        <dbReference type="ARBA" id="ARBA00022919"/>
    </source>
</evidence>
<evidence type="ECO:0000256" key="5">
    <source>
        <dbReference type="ARBA" id="ARBA00004991"/>
    </source>
</evidence>
<evidence type="ECO:0000256" key="15">
    <source>
        <dbReference type="ARBA" id="ARBA00023136"/>
    </source>
</evidence>
<dbReference type="InterPro" id="IPR015424">
    <property type="entry name" value="PyrdxlP-dep_Trfase"/>
</dbReference>
<feature type="non-terminal residue" evidence="20">
    <location>
        <position position="1"/>
    </location>
</feature>
<evidence type="ECO:0000256" key="14">
    <source>
        <dbReference type="ARBA" id="ARBA00023098"/>
    </source>
</evidence>
<dbReference type="PROSITE" id="PS00599">
    <property type="entry name" value="AA_TRANSFER_CLASS_2"/>
    <property type="match status" value="1"/>
</dbReference>
<dbReference type="InterPro" id="IPR001917">
    <property type="entry name" value="Aminotrans_II_pyridoxalP_BS"/>
</dbReference>
<dbReference type="InterPro" id="IPR015421">
    <property type="entry name" value="PyrdxlP-dep_Trfase_major"/>
</dbReference>
<protein>
    <recommendedName>
        <fullName evidence="7">serine C-palmitoyltransferase</fullName>
        <ecNumber evidence="7">2.3.1.50</ecNumber>
    </recommendedName>
</protein>
<evidence type="ECO:0000256" key="1">
    <source>
        <dbReference type="ARBA" id="ARBA00001933"/>
    </source>
</evidence>
<sequence length="587" mass="65791">ETLDTAVESIDEEVERAEQEEMSRVLPQIDLSGLSVEDKKENEYGALTSQKYRYTCVSRQGKPLPDPIEDEPPYYVLLITYLNYLILIIVGHVKDFFGIRFKPKKYADLLEHDGMAPWYNKFESFYIRRMKQKLDDCFARPTCGVPGRLITCIDRDPHDYNKYFTYPGTTSTCLNLSSYNYLGFAQSEGACTDSAIETVEKYGIGTGGPRNVIGTMQLHRETERTIANFIGVEDSILFSMGYATNASLFSSILDKKSLIISDELNHTSIRTGVRLSGCSVKTFPHNNMDALEKLLREQISQGQPRSHRPWKKIVVAVEGLYSMEGTMANLPKLIELKKKYKFYLFVDEAHSIGAIGPRGRGVCDYFGIDPKEVDILMGTLTKSFGAAGGYVSGSQQLIDRLRLDINAQNYAEPIAAPVLAQILSSMRIIMGEINPGEGRERLDRIAFNSRYLRLGLQRLGFIVYGVDDSPVIPLLLFAPAKMPAFSRMLYKRKIAVVVVGYPATPLTSSRVRLCVSSALKKEDIDYLLRHLSEVGDKLFLKFSSGVAGGSLDGKPPRWNIEDVIRETPEDCKNPKFFVGTSATTEPK</sequence>
<comment type="similarity">
    <text evidence="6 18">Belongs to the class-II pyridoxal-phosphate-dependent aminotransferase family.</text>
</comment>
<keyword evidence="15" id="KW-0472">Membrane</keyword>
<evidence type="ECO:0000256" key="2">
    <source>
        <dbReference type="ARBA" id="ARBA00004240"/>
    </source>
</evidence>
<evidence type="ECO:0000256" key="16">
    <source>
        <dbReference type="ARBA" id="ARBA00023315"/>
    </source>
</evidence>
<dbReference type="Gene3D" id="3.90.1150.10">
    <property type="entry name" value="Aspartate Aminotransferase, domain 1"/>
    <property type="match status" value="1"/>
</dbReference>
<dbReference type="Proteomes" id="UP000038830">
    <property type="component" value="Unassembled WGS sequence"/>
</dbReference>
<keyword evidence="11 18" id="KW-0663">Pyridoxal phosphate</keyword>
<dbReference type="FunFam" id="3.40.640.10:FF:000047">
    <property type="entry name" value="serine palmitoyltransferase 2 isoform X1"/>
    <property type="match status" value="1"/>
</dbReference>
<evidence type="ECO:0000256" key="3">
    <source>
        <dbReference type="ARBA" id="ARBA00004370"/>
    </source>
</evidence>
<evidence type="ECO:0000256" key="13">
    <source>
        <dbReference type="ARBA" id="ARBA00022989"/>
    </source>
</evidence>
<keyword evidence="16" id="KW-0012">Acyltransferase</keyword>
<accession>A0A0H5C2W9</accession>
<evidence type="ECO:0000256" key="9">
    <source>
        <dbReference type="ARBA" id="ARBA00022692"/>
    </source>
</evidence>
<name>A0A0H5C2W9_CYBJN</name>
<dbReference type="Gene3D" id="3.40.640.10">
    <property type="entry name" value="Type I PLP-dependent aspartate aminotransferase-like (Major domain)"/>
    <property type="match status" value="1"/>
</dbReference>
<gene>
    <name evidence="20" type="primary">LCB2</name>
    <name evidence="20" type="ORF">BN1211_2437</name>
</gene>
<feature type="domain" description="Aminotransferase class I/classII large" evidence="19">
    <location>
        <begin position="172"/>
        <end position="531"/>
    </location>
</feature>
<dbReference type="GO" id="GO:0005783">
    <property type="term" value="C:endoplasmic reticulum"/>
    <property type="evidence" value="ECO:0007669"/>
    <property type="project" value="UniProtKB-SubCell"/>
</dbReference>
<dbReference type="CDD" id="cd06454">
    <property type="entry name" value="KBL_like"/>
    <property type="match status" value="1"/>
</dbReference>
<comment type="cofactor">
    <cofactor evidence="1 18">
        <name>pyridoxal 5'-phosphate</name>
        <dbReference type="ChEBI" id="CHEBI:597326"/>
    </cofactor>
</comment>
<dbReference type="Pfam" id="PF00155">
    <property type="entry name" value="Aminotran_1_2"/>
    <property type="match status" value="1"/>
</dbReference>
<proteinExistence type="inferred from homology"/>
<dbReference type="GO" id="GO:0030170">
    <property type="term" value="F:pyridoxal phosphate binding"/>
    <property type="evidence" value="ECO:0007669"/>
    <property type="project" value="InterPro"/>
</dbReference>
<dbReference type="PANTHER" id="PTHR13693">
    <property type="entry name" value="CLASS II AMINOTRANSFERASE/8-AMINO-7-OXONONANOATE SYNTHASE"/>
    <property type="match status" value="1"/>
</dbReference>
<dbReference type="SUPFAM" id="SSF53383">
    <property type="entry name" value="PLP-dependent transferases"/>
    <property type="match status" value="1"/>
</dbReference>
<evidence type="ECO:0000256" key="4">
    <source>
        <dbReference type="ARBA" id="ARBA00004760"/>
    </source>
</evidence>
<comment type="pathway">
    <text evidence="4">Lipid metabolism; sphingolipid metabolism.</text>
</comment>
<comment type="subcellular location">
    <subcellularLocation>
        <location evidence="2">Endoplasmic reticulum</location>
    </subcellularLocation>
    <subcellularLocation>
        <location evidence="3">Membrane</location>
    </subcellularLocation>
</comment>
<dbReference type="InterPro" id="IPR004839">
    <property type="entry name" value="Aminotransferase_I/II_large"/>
</dbReference>
<dbReference type="GO" id="GO:0046512">
    <property type="term" value="P:sphingosine biosynthetic process"/>
    <property type="evidence" value="ECO:0007669"/>
    <property type="project" value="TreeGrafter"/>
</dbReference>
<evidence type="ECO:0000313" key="21">
    <source>
        <dbReference type="Proteomes" id="UP000038830"/>
    </source>
</evidence>
<evidence type="ECO:0000256" key="6">
    <source>
        <dbReference type="ARBA" id="ARBA00008392"/>
    </source>
</evidence>
<evidence type="ECO:0000259" key="19">
    <source>
        <dbReference type="Pfam" id="PF00155"/>
    </source>
</evidence>
<dbReference type="GO" id="GO:0004758">
    <property type="term" value="F:serine C-palmitoyltransferase activity"/>
    <property type="evidence" value="ECO:0007669"/>
    <property type="project" value="UniProtKB-EC"/>
</dbReference>
<reference evidence="21" key="1">
    <citation type="journal article" date="2015" name="J. Biotechnol.">
        <title>The structure of the Cyberlindnera jadinii genome and its relation to Candida utilis analyzed by the occurrence of single nucleotide polymorphisms.</title>
        <authorList>
            <person name="Rupp O."/>
            <person name="Brinkrolf K."/>
            <person name="Buerth C."/>
            <person name="Kunigo M."/>
            <person name="Schneider J."/>
            <person name="Jaenicke S."/>
            <person name="Goesmann A."/>
            <person name="Puehler A."/>
            <person name="Jaeger K.-E."/>
            <person name="Ernst J.F."/>
        </authorList>
    </citation>
    <scope>NUCLEOTIDE SEQUENCE [LARGE SCALE GENOMIC DNA]</scope>
    <source>
        <strain evidence="21">ATCC 18201 / CBS 1600 / BCRC 20928 / JCM 3617 / NBRC 0987 / NRRL Y-1542</strain>
    </source>
</reference>
<keyword evidence="12" id="KW-0746">Sphingolipid metabolism</keyword>
<keyword evidence="10" id="KW-0256">Endoplasmic reticulum</keyword>
<evidence type="ECO:0000256" key="8">
    <source>
        <dbReference type="ARBA" id="ARBA00022679"/>
    </source>
</evidence>
<comment type="catalytic activity">
    <reaction evidence="17">
        <text>L-serine + hexadecanoyl-CoA + H(+) = 3-oxosphinganine + CO2 + CoA</text>
        <dbReference type="Rhea" id="RHEA:14761"/>
        <dbReference type="ChEBI" id="CHEBI:15378"/>
        <dbReference type="ChEBI" id="CHEBI:16526"/>
        <dbReference type="ChEBI" id="CHEBI:33384"/>
        <dbReference type="ChEBI" id="CHEBI:57287"/>
        <dbReference type="ChEBI" id="CHEBI:57379"/>
        <dbReference type="ChEBI" id="CHEBI:58299"/>
        <dbReference type="EC" id="2.3.1.50"/>
    </reaction>
</comment>
<evidence type="ECO:0000256" key="10">
    <source>
        <dbReference type="ARBA" id="ARBA00022824"/>
    </source>
</evidence>
<keyword evidence="13" id="KW-1133">Transmembrane helix</keyword>
<evidence type="ECO:0000256" key="11">
    <source>
        <dbReference type="ARBA" id="ARBA00022898"/>
    </source>
</evidence>
<dbReference type="PANTHER" id="PTHR13693:SF3">
    <property type="entry name" value="LD36009P"/>
    <property type="match status" value="1"/>
</dbReference>
<evidence type="ECO:0000313" key="20">
    <source>
        <dbReference type="EMBL" id="CEP22161.1"/>
    </source>
</evidence>
<comment type="pathway">
    <text evidence="5">Sphingolipid metabolism.</text>
</comment>
<dbReference type="AlphaFoldDB" id="A0A0H5C2W9"/>
<evidence type="ECO:0000256" key="17">
    <source>
        <dbReference type="ARBA" id="ARBA00048528"/>
    </source>
</evidence>
<dbReference type="InterPro" id="IPR050087">
    <property type="entry name" value="AON_synthase_class-II"/>
</dbReference>
<evidence type="ECO:0000256" key="7">
    <source>
        <dbReference type="ARBA" id="ARBA00013220"/>
    </source>
</evidence>
<keyword evidence="8" id="KW-0808">Transferase</keyword>
<keyword evidence="9" id="KW-0812">Transmembrane</keyword>
<dbReference type="GO" id="GO:0017059">
    <property type="term" value="C:serine palmitoyltransferase complex"/>
    <property type="evidence" value="ECO:0007669"/>
    <property type="project" value="TreeGrafter"/>
</dbReference>
<keyword evidence="14" id="KW-0443">Lipid metabolism</keyword>
<dbReference type="EMBL" id="CDQK01000003">
    <property type="protein sequence ID" value="CEP22161.1"/>
    <property type="molecule type" value="Genomic_DNA"/>
</dbReference>
<dbReference type="GO" id="GO:0016020">
    <property type="term" value="C:membrane"/>
    <property type="evidence" value="ECO:0007669"/>
    <property type="project" value="UniProtKB-SubCell"/>
</dbReference>
<dbReference type="GO" id="GO:0046513">
    <property type="term" value="P:ceramide biosynthetic process"/>
    <property type="evidence" value="ECO:0007669"/>
    <property type="project" value="TreeGrafter"/>
</dbReference>
<dbReference type="InterPro" id="IPR015422">
    <property type="entry name" value="PyrdxlP-dep_Trfase_small"/>
</dbReference>
<dbReference type="EC" id="2.3.1.50" evidence="7"/>
<organism evidence="20 21">
    <name type="scientific">Cyberlindnera jadinii (strain ATCC 18201 / CBS 1600 / BCRC 20928 / JCM 3617 / NBRC 0987 / NRRL Y-1542)</name>
    <name type="common">Torula yeast</name>
    <name type="synonym">Candida utilis</name>
    <dbReference type="NCBI Taxonomy" id="983966"/>
    <lineage>
        <taxon>Eukaryota</taxon>
        <taxon>Fungi</taxon>
        <taxon>Dikarya</taxon>
        <taxon>Ascomycota</taxon>
        <taxon>Saccharomycotina</taxon>
        <taxon>Saccharomycetes</taxon>
        <taxon>Phaffomycetales</taxon>
        <taxon>Phaffomycetaceae</taxon>
        <taxon>Cyberlindnera</taxon>
    </lineage>
</organism>
<evidence type="ECO:0000256" key="18">
    <source>
        <dbReference type="RuleBase" id="RU003693"/>
    </source>
</evidence>